<gene>
    <name evidence="2" type="ORF">OIH86_09440</name>
</gene>
<evidence type="ECO:0000256" key="1">
    <source>
        <dbReference type="SAM" id="Phobius"/>
    </source>
</evidence>
<feature type="transmembrane region" description="Helical" evidence="1">
    <location>
        <begin position="120"/>
        <end position="143"/>
    </location>
</feature>
<sequence length="152" mass="18496">MIILLLSVIIFNYLAFKTNERLTKNHIVHIWVFTIAFQLVFDIFVDLKYHGYWYITKGIDWLAFPAYTVLIPPVNIMFLNWFPFKKGFFKIARYIFIWEIFLLFYEWLANSPSPWGYFRYGWWNLGISAFINPILLLILVGYYKWILKIEKE</sequence>
<name>A0ABT3DG20_9BACI</name>
<keyword evidence="3" id="KW-1185">Reference proteome</keyword>
<feature type="transmembrane region" description="Helical" evidence="1">
    <location>
        <begin position="27"/>
        <end position="44"/>
    </location>
</feature>
<accession>A0ABT3DG20</accession>
<keyword evidence="1" id="KW-0472">Membrane</keyword>
<dbReference type="EMBL" id="JAOYEY010000035">
    <property type="protein sequence ID" value="MCV9885879.1"/>
    <property type="molecule type" value="Genomic_DNA"/>
</dbReference>
<proteinExistence type="predicted"/>
<organism evidence="2 3">
    <name type="scientific">Metabacillus halosaccharovorans</name>
    <dbReference type="NCBI Taxonomy" id="930124"/>
    <lineage>
        <taxon>Bacteria</taxon>
        <taxon>Bacillati</taxon>
        <taxon>Bacillota</taxon>
        <taxon>Bacilli</taxon>
        <taxon>Bacillales</taxon>
        <taxon>Bacillaceae</taxon>
        <taxon>Metabacillus</taxon>
    </lineage>
</organism>
<protein>
    <submittedName>
        <fullName evidence="2">Uncharacterized protein</fullName>
    </submittedName>
</protein>
<keyword evidence="1" id="KW-1133">Transmembrane helix</keyword>
<feature type="transmembrane region" description="Helical" evidence="1">
    <location>
        <begin position="91"/>
        <end position="108"/>
    </location>
</feature>
<comment type="caution">
    <text evidence="2">The sequence shown here is derived from an EMBL/GenBank/DDBJ whole genome shotgun (WGS) entry which is preliminary data.</text>
</comment>
<reference evidence="2 3" key="1">
    <citation type="submission" date="2022-10" db="EMBL/GenBank/DDBJ databases">
        <title>Draft genome assembly of moderately radiation resistant bacterium Metabacillus halosaccharovorans.</title>
        <authorList>
            <person name="Pal S."/>
            <person name="Gopinathan A."/>
        </authorList>
    </citation>
    <scope>NUCLEOTIDE SEQUENCE [LARGE SCALE GENOMIC DNA]</scope>
    <source>
        <strain evidence="2 3">VITHBRA001</strain>
    </source>
</reference>
<evidence type="ECO:0000313" key="3">
    <source>
        <dbReference type="Proteomes" id="UP001526147"/>
    </source>
</evidence>
<evidence type="ECO:0000313" key="2">
    <source>
        <dbReference type="EMBL" id="MCV9885879.1"/>
    </source>
</evidence>
<dbReference type="RefSeq" id="WP_078431126.1">
    <property type="nucleotide sequence ID" value="NZ_JAOYEY010000035.1"/>
</dbReference>
<dbReference type="Proteomes" id="UP001526147">
    <property type="component" value="Unassembled WGS sequence"/>
</dbReference>
<keyword evidence="1" id="KW-0812">Transmembrane</keyword>
<feature type="transmembrane region" description="Helical" evidence="1">
    <location>
        <begin position="64"/>
        <end position="84"/>
    </location>
</feature>